<feature type="region of interest" description="Disordered" evidence="1">
    <location>
        <begin position="1"/>
        <end position="39"/>
    </location>
</feature>
<feature type="compositionally biased region" description="Basic and acidic residues" evidence="1">
    <location>
        <begin position="17"/>
        <end position="39"/>
    </location>
</feature>
<evidence type="ECO:0008006" key="8">
    <source>
        <dbReference type="Google" id="ProtNLM"/>
    </source>
</evidence>
<evidence type="ECO:0000256" key="1">
    <source>
        <dbReference type="SAM" id="MobiDB-lite"/>
    </source>
</evidence>
<gene>
    <name evidence="5" type="ORF">PCAL00307_LOCUS4942</name>
    <name evidence="6" type="ORF">PECAL_4P13980</name>
</gene>
<evidence type="ECO:0000259" key="4">
    <source>
        <dbReference type="SMART" id="SM00993"/>
    </source>
</evidence>
<evidence type="ECO:0000313" key="6">
    <source>
        <dbReference type="EMBL" id="CAH0374130.1"/>
    </source>
</evidence>
<dbReference type="AlphaFoldDB" id="A0A7S3ZP53"/>
<dbReference type="EMBL" id="CAKKNE010000004">
    <property type="protein sequence ID" value="CAH0374130.1"/>
    <property type="molecule type" value="Genomic_DNA"/>
</dbReference>
<proteinExistence type="predicted"/>
<feature type="region of interest" description="Disordered" evidence="1">
    <location>
        <begin position="265"/>
        <end position="289"/>
    </location>
</feature>
<dbReference type="Pfam" id="PF08265">
    <property type="entry name" value="YL1_C"/>
    <property type="match status" value="1"/>
</dbReference>
<accession>A0A7S3ZP53</accession>
<feature type="compositionally biased region" description="Basic and acidic residues" evidence="1">
    <location>
        <begin position="84"/>
        <end position="99"/>
    </location>
</feature>
<dbReference type="InterPro" id="IPR002999">
    <property type="entry name" value="Tudor"/>
</dbReference>
<feature type="region of interest" description="Disordered" evidence="1">
    <location>
        <begin position="156"/>
        <end position="189"/>
    </location>
</feature>
<protein>
    <recommendedName>
        <fullName evidence="8">Vps72/YL1 C-terminal domain-containing protein</fullName>
    </recommendedName>
</protein>
<dbReference type="SMART" id="SM00333">
    <property type="entry name" value="TUDOR"/>
    <property type="match status" value="1"/>
</dbReference>
<dbReference type="CDD" id="cd04508">
    <property type="entry name" value="Tudor_SF"/>
    <property type="match status" value="1"/>
</dbReference>
<dbReference type="SMART" id="SM00743">
    <property type="entry name" value="Agenet"/>
    <property type="match status" value="1"/>
</dbReference>
<dbReference type="InterPro" id="IPR013272">
    <property type="entry name" value="Vps72/YL1_C"/>
</dbReference>
<feature type="domain" description="Vps72/YL1 C-terminal" evidence="4">
    <location>
        <begin position="211"/>
        <end position="240"/>
    </location>
</feature>
<evidence type="ECO:0000259" key="2">
    <source>
        <dbReference type="SMART" id="SM00333"/>
    </source>
</evidence>
<evidence type="ECO:0000259" key="3">
    <source>
        <dbReference type="SMART" id="SM00743"/>
    </source>
</evidence>
<evidence type="ECO:0000313" key="7">
    <source>
        <dbReference type="Proteomes" id="UP000789595"/>
    </source>
</evidence>
<dbReference type="Proteomes" id="UP000789595">
    <property type="component" value="Unassembled WGS sequence"/>
</dbReference>
<dbReference type="Gene3D" id="2.30.30.140">
    <property type="match status" value="1"/>
</dbReference>
<name>A0A7S3ZP53_9STRA</name>
<reference evidence="6" key="2">
    <citation type="submission" date="2021-11" db="EMBL/GenBank/DDBJ databases">
        <authorList>
            <consortium name="Genoscope - CEA"/>
            <person name="William W."/>
        </authorList>
    </citation>
    <scope>NUCLEOTIDE SEQUENCE</scope>
</reference>
<keyword evidence="7" id="KW-1185">Reference proteome</keyword>
<evidence type="ECO:0000313" key="5">
    <source>
        <dbReference type="EMBL" id="CAE0689508.1"/>
    </source>
</evidence>
<dbReference type="SUPFAM" id="SSF63748">
    <property type="entry name" value="Tudor/PWWP/MBT"/>
    <property type="match status" value="1"/>
</dbReference>
<feature type="domain" description="Tudor" evidence="2">
    <location>
        <begin position="34"/>
        <end position="92"/>
    </location>
</feature>
<sequence>MPPRRKRAAAPARRSARFAEQDAANEKAQEHANRTYEIGDRVEARWDGRPEWFPGKVIAMNDDKTYDILYDDGDDELNVKPSLMKREGEPDPPSVDEKVKRRPRPKSPRPGTPTSDGEKPKRKKEPYVIPKQYDVLMEALETEEENRRWLIKQKRDALANDDSGIVRPPKNFGMHPRRYSSREGNVVNFPKTDHMPDVLYGDQRPPQVPDKKCCITGKVARYKCPRTGLPYHDLAAFKELRRRNGLSDGPLRTNTVKDYELVDADDRINREKRHPAELPQRPPVEEDLADAWTRLGV</sequence>
<dbReference type="SMART" id="SM00993">
    <property type="entry name" value="YL1_C"/>
    <property type="match status" value="1"/>
</dbReference>
<reference evidence="5" key="1">
    <citation type="submission" date="2021-01" db="EMBL/GenBank/DDBJ databases">
        <authorList>
            <person name="Corre E."/>
            <person name="Pelletier E."/>
            <person name="Niang G."/>
            <person name="Scheremetjew M."/>
            <person name="Finn R."/>
            <person name="Kale V."/>
            <person name="Holt S."/>
            <person name="Cochrane G."/>
            <person name="Meng A."/>
            <person name="Brown T."/>
            <person name="Cohen L."/>
        </authorList>
    </citation>
    <scope>NUCLEOTIDE SEQUENCE</scope>
    <source>
        <strain evidence="5">CCMP1756</strain>
    </source>
</reference>
<feature type="region of interest" description="Disordered" evidence="1">
    <location>
        <begin position="70"/>
        <end position="128"/>
    </location>
</feature>
<dbReference type="EMBL" id="HBIW01005966">
    <property type="protein sequence ID" value="CAE0689508.1"/>
    <property type="molecule type" value="Transcribed_RNA"/>
</dbReference>
<organism evidence="5">
    <name type="scientific">Pelagomonas calceolata</name>
    <dbReference type="NCBI Taxonomy" id="35677"/>
    <lineage>
        <taxon>Eukaryota</taxon>
        <taxon>Sar</taxon>
        <taxon>Stramenopiles</taxon>
        <taxon>Ochrophyta</taxon>
        <taxon>Pelagophyceae</taxon>
        <taxon>Pelagomonadales</taxon>
        <taxon>Pelagomonadaceae</taxon>
        <taxon>Pelagomonas</taxon>
    </lineage>
</organism>
<dbReference type="InterPro" id="IPR014002">
    <property type="entry name" value="Agenet_dom_plant"/>
</dbReference>
<feature type="domain" description="Agenet" evidence="3">
    <location>
        <begin position="34"/>
        <end position="92"/>
    </location>
</feature>
<dbReference type="OrthoDB" id="206671at2759"/>